<protein>
    <recommendedName>
        <fullName evidence="8">Major facilitator superfamily (MFS) profile domain-containing protein</fullName>
    </recommendedName>
</protein>
<evidence type="ECO:0000256" key="7">
    <source>
        <dbReference type="SAM" id="Phobius"/>
    </source>
</evidence>
<dbReference type="Pfam" id="PF00083">
    <property type="entry name" value="Sugar_tr"/>
    <property type="match status" value="2"/>
</dbReference>
<dbReference type="InterPro" id="IPR005829">
    <property type="entry name" value="Sugar_transporter_CS"/>
</dbReference>
<keyword evidence="10" id="KW-1185">Reference proteome</keyword>
<comment type="similarity">
    <text evidence="2">Belongs to the major facilitator superfamily. Sugar transporter (TC 2.A.1.1) family.</text>
</comment>
<feature type="transmembrane region" description="Helical" evidence="7">
    <location>
        <begin position="69"/>
        <end position="88"/>
    </location>
</feature>
<dbReference type="PANTHER" id="PTHR23500">
    <property type="entry name" value="SOLUTE CARRIER FAMILY 2, FACILITATED GLUCOSE TRANSPORTER"/>
    <property type="match status" value="1"/>
</dbReference>
<feature type="domain" description="Major facilitator superfamily (MFS) profile" evidence="8">
    <location>
        <begin position="1"/>
        <end position="143"/>
    </location>
</feature>
<dbReference type="InterPro" id="IPR036259">
    <property type="entry name" value="MFS_trans_sf"/>
</dbReference>
<keyword evidence="5 7" id="KW-1133">Transmembrane helix</keyword>
<dbReference type="SUPFAM" id="SSF103473">
    <property type="entry name" value="MFS general substrate transporter"/>
    <property type="match status" value="1"/>
</dbReference>
<proteinExistence type="inferred from homology"/>
<evidence type="ECO:0000313" key="10">
    <source>
        <dbReference type="Proteomes" id="UP000807159"/>
    </source>
</evidence>
<name>A0A8T2Z7W1_POPDE</name>
<evidence type="ECO:0000256" key="2">
    <source>
        <dbReference type="ARBA" id="ARBA00010992"/>
    </source>
</evidence>
<gene>
    <name evidence="9" type="ORF">H0E87_006678</name>
</gene>
<reference evidence="9" key="1">
    <citation type="journal article" date="2021" name="J. Hered.">
        <title>Genome Assembly of Salicaceae Populus deltoides (Eastern Cottonwood) I-69 Based on Nanopore Sequencing and Hi-C Technologies.</title>
        <authorList>
            <person name="Bai S."/>
            <person name="Wu H."/>
            <person name="Zhang J."/>
            <person name="Pan Z."/>
            <person name="Zhao W."/>
            <person name="Li Z."/>
            <person name="Tong C."/>
        </authorList>
    </citation>
    <scope>NUCLEOTIDE SEQUENCE</scope>
    <source>
        <tissue evidence="9">Leaf</tissue>
    </source>
</reference>
<dbReference type="Proteomes" id="UP000807159">
    <property type="component" value="Chromosome 3"/>
</dbReference>
<dbReference type="PANTHER" id="PTHR23500:SF477">
    <property type="entry name" value="MAJOR FACILITATOR SUPERFAMILY (MFS) PROFILE DOMAIN-CONTAINING PROTEIN"/>
    <property type="match status" value="1"/>
</dbReference>
<dbReference type="GO" id="GO:0016020">
    <property type="term" value="C:membrane"/>
    <property type="evidence" value="ECO:0007669"/>
    <property type="project" value="UniProtKB-SubCell"/>
</dbReference>
<evidence type="ECO:0000256" key="5">
    <source>
        <dbReference type="ARBA" id="ARBA00022989"/>
    </source>
</evidence>
<dbReference type="InterPro" id="IPR005828">
    <property type="entry name" value="MFS_sugar_transport-like"/>
</dbReference>
<evidence type="ECO:0000256" key="3">
    <source>
        <dbReference type="ARBA" id="ARBA00022448"/>
    </source>
</evidence>
<dbReference type="InterPro" id="IPR020846">
    <property type="entry name" value="MFS_dom"/>
</dbReference>
<keyword evidence="3" id="KW-0813">Transport</keyword>
<comment type="subcellular location">
    <subcellularLocation>
        <location evidence="1">Membrane</location>
        <topology evidence="1">Multi-pass membrane protein</topology>
    </subcellularLocation>
</comment>
<feature type="transmembrane region" description="Helical" evidence="7">
    <location>
        <begin position="12"/>
        <end position="30"/>
    </location>
</feature>
<dbReference type="AlphaFoldDB" id="A0A8T2Z7W1"/>
<organism evidence="9 10">
    <name type="scientific">Populus deltoides</name>
    <name type="common">Eastern poplar</name>
    <name type="synonym">Eastern cottonwood</name>
    <dbReference type="NCBI Taxonomy" id="3696"/>
    <lineage>
        <taxon>Eukaryota</taxon>
        <taxon>Viridiplantae</taxon>
        <taxon>Streptophyta</taxon>
        <taxon>Embryophyta</taxon>
        <taxon>Tracheophyta</taxon>
        <taxon>Spermatophyta</taxon>
        <taxon>Magnoliopsida</taxon>
        <taxon>eudicotyledons</taxon>
        <taxon>Gunneridae</taxon>
        <taxon>Pentapetalae</taxon>
        <taxon>rosids</taxon>
        <taxon>fabids</taxon>
        <taxon>Malpighiales</taxon>
        <taxon>Salicaceae</taxon>
        <taxon>Saliceae</taxon>
        <taxon>Populus</taxon>
    </lineage>
</organism>
<keyword evidence="6 7" id="KW-0472">Membrane</keyword>
<evidence type="ECO:0000256" key="6">
    <source>
        <dbReference type="ARBA" id="ARBA00023136"/>
    </source>
</evidence>
<dbReference type="PROSITE" id="PS50850">
    <property type="entry name" value="MFS"/>
    <property type="match status" value="1"/>
</dbReference>
<evidence type="ECO:0000259" key="8">
    <source>
        <dbReference type="PROSITE" id="PS50850"/>
    </source>
</evidence>
<dbReference type="InterPro" id="IPR045262">
    <property type="entry name" value="STP/PLT_plant"/>
</dbReference>
<keyword evidence="4 7" id="KW-0812">Transmembrane</keyword>
<evidence type="ECO:0000313" key="9">
    <source>
        <dbReference type="EMBL" id="KAH8513497.1"/>
    </source>
</evidence>
<dbReference type="PROSITE" id="PS00217">
    <property type="entry name" value="SUGAR_TRANSPORT_2"/>
    <property type="match status" value="1"/>
</dbReference>
<dbReference type="GO" id="GO:0015144">
    <property type="term" value="F:carbohydrate transmembrane transporter activity"/>
    <property type="evidence" value="ECO:0007669"/>
    <property type="project" value="InterPro"/>
</dbReference>
<dbReference type="EMBL" id="JACEGQ020000003">
    <property type="protein sequence ID" value="KAH8513497.1"/>
    <property type="molecule type" value="Genomic_DNA"/>
</dbReference>
<comment type="caution">
    <text evidence="9">The sequence shown here is derived from an EMBL/GenBank/DDBJ whole genome shotgun (WGS) entry which is preliminary data.</text>
</comment>
<dbReference type="Gene3D" id="1.20.1250.20">
    <property type="entry name" value="MFS general substrate transporter like domains"/>
    <property type="match status" value="2"/>
</dbReference>
<sequence>MATRKYGRRPTMMTSGLLFAAGAIVNGLAMNVPMLIIGRLLLGFGIGCANQSVPIYLSEVAPYKYRGEMAWRLSLGGAIVPGLIIFIGSCLLPDTPNSEIERGNYDRAKEQLLKLRKVDNVDEEFNDLLSRLVRKQNWSNMLG</sequence>
<evidence type="ECO:0000256" key="4">
    <source>
        <dbReference type="ARBA" id="ARBA00022692"/>
    </source>
</evidence>
<evidence type="ECO:0000256" key="1">
    <source>
        <dbReference type="ARBA" id="ARBA00004141"/>
    </source>
</evidence>
<accession>A0A8T2Z7W1</accession>